<dbReference type="PANTHER" id="PTHR37298:SF1">
    <property type="entry name" value="UPF0111 PROTEIN YKAA"/>
    <property type="match status" value="1"/>
</dbReference>
<gene>
    <name evidence="3" type="ORF">SAMN04490355_10736</name>
</gene>
<reference evidence="4" key="1">
    <citation type="submission" date="2016-10" db="EMBL/GenBank/DDBJ databases">
        <authorList>
            <person name="Varghese N."/>
            <person name="Submissions S."/>
        </authorList>
    </citation>
    <scope>NUCLEOTIDE SEQUENCE [LARGE SCALE GENOMIC DNA]</scope>
    <source>
        <strain evidence="4">DSM 13327</strain>
    </source>
</reference>
<organism evidence="3 4">
    <name type="scientific">Pelosinus propionicus DSM 13327</name>
    <dbReference type="NCBI Taxonomy" id="1123291"/>
    <lineage>
        <taxon>Bacteria</taxon>
        <taxon>Bacillati</taxon>
        <taxon>Bacillota</taxon>
        <taxon>Negativicutes</taxon>
        <taxon>Selenomonadales</taxon>
        <taxon>Sporomusaceae</taxon>
        <taxon>Pelosinus</taxon>
    </lineage>
</organism>
<dbReference type="EMBL" id="FOTS01000073">
    <property type="protein sequence ID" value="SFM31382.1"/>
    <property type="molecule type" value="Genomic_DNA"/>
</dbReference>
<dbReference type="STRING" id="1123291.SAMN04490355_10736"/>
<sequence>MFGLKPKEDEFFKLFVESSMVLREGAYVLQSVMNEYTQLEQKMAQISDIEHKADDINDAIIDKLNQTFITPLDREDIYSLATMLDDVVDFLQGTMQRMVLYKAGKPAPGAVQLVNVLVDCTEEMVAVFTLFKNIKGNQEKILSHTHKIADLETQGDNLYRREVALLFETCSDPIEVIKWKEILEHMEDALDHCEDIADLLRGVVMKYA</sequence>
<keyword evidence="4" id="KW-1185">Reference proteome</keyword>
<comment type="similarity">
    <text evidence="1">Belongs to the UPF0111 family.</text>
</comment>
<protein>
    <recommendedName>
        <fullName evidence="5">Phosphate transport regulator</fullName>
    </recommendedName>
</protein>
<evidence type="ECO:0000313" key="3">
    <source>
        <dbReference type="EMBL" id="SFM31382.1"/>
    </source>
</evidence>
<dbReference type="Pfam" id="PF01865">
    <property type="entry name" value="PhoU_div"/>
    <property type="match status" value="1"/>
</dbReference>
<dbReference type="InterPro" id="IPR018445">
    <property type="entry name" value="Put_Phosphate_transp_reg"/>
</dbReference>
<accession>A0A1I4PU54</accession>
<dbReference type="PANTHER" id="PTHR37298">
    <property type="entry name" value="UPF0111 PROTEIN YKAA"/>
    <property type="match status" value="1"/>
</dbReference>
<evidence type="ECO:0000256" key="1">
    <source>
        <dbReference type="ARBA" id="ARBA00008591"/>
    </source>
</evidence>
<keyword evidence="2" id="KW-0175">Coiled coil</keyword>
<dbReference type="RefSeq" id="WP_090943926.1">
    <property type="nucleotide sequence ID" value="NZ_FOTS01000073.1"/>
</dbReference>
<dbReference type="Proteomes" id="UP000199520">
    <property type="component" value="Unassembled WGS sequence"/>
</dbReference>
<dbReference type="InterPro" id="IPR052912">
    <property type="entry name" value="UPF0111_domain"/>
</dbReference>
<evidence type="ECO:0008006" key="5">
    <source>
        <dbReference type="Google" id="ProtNLM"/>
    </source>
</evidence>
<evidence type="ECO:0000256" key="2">
    <source>
        <dbReference type="SAM" id="Coils"/>
    </source>
</evidence>
<dbReference type="OrthoDB" id="9797568at2"/>
<dbReference type="AlphaFoldDB" id="A0A1I4PU54"/>
<dbReference type="Gene3D" id="1.20.58.220">
    <property type="entry name" value="Phosphate transport system protein phou homolog 2, domain 2"/>
    <property type="match status" value="1"/>
</dbReference>
<feature type="coiled-coil region" evidence="2">
    <location>
        <begin position="29"/>
        <end position="59"/>
    </location>
</feature>
<evidence type="ECO:0000313" key="4">
    <source>
        <dbReference type="Proteomes" id="UP000199520"/>
    </source>
</evidence>
<proteinExistence type="inferred from homology"/>
<dbReference type="InterPro" id="IPR038078">
    <property type="entry name" value="PhoU-like_sf"/>
</dbReference>
<name>A0A1I4PU54_9FIRM</name>